<dbReference type="SUPFAM" id="SSF54292">
    <property type="entry name" value="2Fe-2S ferredoxin-like"/>
    <property type="match status" value="1"/>
</dbReference>
<keyword evidence="1" id="KW-0812">Transmembrane</keyword>
<proteinExistence type="predicted"/>
<feature type="domain" description="2Fe-2S ferredoxin-type" evidence="2">
    <location>
        <begin position="268"/>
        <end position="333"/>
    </location>
</feature>
<dbReference type="InterPro" id="IPR001041">
    <property type="entry name" value="2Fe-2S_ferredoxin-type"/>
</dbReference>
<keyword evidence="1" id="KW-1133">Transmembrane helix</keyword>
<dbReference type="Gene3D" id="1.20.1300.10">
    <property type="entry name" value="Fumarate reductase/succinate dehydrogenase, transmembrane subunit"/>
    <property type="match status" value="1"/>
</dbReference>
<feature type="transmembrane region" description="Helical" evidence="1">
    <location>
        <begin position="169"/>
        <end position="188"/>
    </location>
</feature>
<organism evidence="3">
    <name type="scientific">Alsobacter sp. KACC 23698</name>
    <dbReference type="NCBI Taxonomy" id="3149229"/>
    <lineage>
        <taxon>Bacteria</taxon>
        <taxon>Pseudomonadati</taxon>
        <taxon>Pseudomonadota</taxon>
        <taxon>Alphaproteobacteria</taxon>
        <taxon>Hyphomicrobiales</taxon>
        <taxon>Alsobacteraceae</taxon>
        <taxon>Alsobacter</taxon>
    </lineage>
</organism>
<gene>
    <name evidence="3" type="ORF">ABEG18_26025</name>
</gene>
<dbReference type="SUPFAM" id="SSF81343">
    <property type="entry name" value="Fumarate reductase respiratory complex transmembrane subunits"/>
    <property type="match status" value="1"/>
</dbReference>
<feature type="transmembrane region" description="Helical" evidence="1">
    <location>
        <begin position="87"/>
        <end position="106"/>
    </location>
</feature>
<dbReference type="AlphaFoldDB" id="A0AAU7JFR2"/>
<dbReference type="RefSeq" id="WP_406855933.1">
    <property type="nucleotide sequence ID" value="NZ_CP157484.1"/>
</dbReference>
<dbReference type="Pfam" id="PF00111">
    <property type="entry name" value="Fer2"/>
    <property type="match status" value="1"/>
</dbReference>
<dbReference type="InterPro" id="IPR012675">
    <property type="entry name" value="Beta-grasp_dom_sf"/>
</dbReference>
<accession>A0AAU7JFR2</accession>
<evidence type="ECO:0000313" key="3">
    <source>
        <dbReference type="EMBL" id="XBO39093.1"/>
    </source>
</evidence>
<dbReference type="GO" id="GO:0016020">
    <property type="term" value="C:membrane"/>
    <property type="evidence" value="ECO:0007669"/>
    <property type="project" value="InterPro"/>
</dbReference>
<evidence type="ECO:0000259" key="2">
    <source>
        <dbReference type="Pfam" id="PF00111"/>
    </source>
</evidence>
<feature type="transmembrane region" description="Helical" evidence="1">
    <location>
        <begin position="57"/>
        <end position="75"/>
    </location>
</feature>
<feature type="transmembrane region" description="Helical" evidence="1">
    <location>
        <begin position="226"/>
        <end position="247"/>
    </location>
</feature>
<protein>
    <submittedName>
        <fullName evidence="3">2Fe-2S iron-sulfur cluster-binding protein</fullName>
    </submittedName>
</protein>
<evidence type="ECO:0000256" key="1">
    <source>
        <dbReference type="SAM" id="Phobius"/>
    </source>
</evidence>
<dbReference type="GO" id="GO:0051536">
    <property type="term" value="F:iron-sulfur cluster binding"/>
    <property type="evidence" value="ECO:0007669"/>
    <property type="project" value="InterPro"/>
</dbReference>
<name>A0AAU7JFR2_9HYPH</name>
<dbReference type="CDD" id="cd00207">
    <property type="entry name" value="fer2"/>
    <property type="match status" value="1"/>
</dbReference>
<dbReference type="InterPro" id="IPR036010">
    <property type="entry name" value="2Fe-2S_ferredoxin-like_sf"/>
</dbReference>
<sequence length="366" mass="38964">MPASLIVRTSRLVSGLVLMLFVTGHLTNLALGLVSIDAMEAGRAWLAAPWQTRLGEPLLAAAGIVHVATSFASIAARRSAAFRRTDWVQVVLGLAVIPLLAGHVVVARVSWSLIPTLEISYPVILAGFWVLTPVNAFQQLFVVLVVWVHAAIGLHMWLVAGSRRRADRLVTPLLFGLPIAALLGFAQAGKEIVARMAQDAPFRTAVEQAWSMLNANFPMLMGVNAAIQRVYMVIALGALATMLARILRARGSTVRVDYGDDLTGVGRAGLSILEISRLSDVPHASLCSGRGRCGTCRVRVIAGAENLSPADAIEARVLHGTGPDVRLACRARLMAGEAAVTRLVRPDADVAVPHRPAHPPLAELSA</sequence>
<dbReference type="InterPro" id="IPR034804">
    <property type="entry name" value="SQR/QFR_C/D"/>
</dbReference>
<keyword evidence="1" id="KW-0472">Membrane</keyword>
<dbReference type="Gene3D" id="3.10.20.30">
    <property type="match status" value="1"/>
</dbReference>
<dbReference type="EMBL" id="CP157484">
    <property type="protein sequence ID" value="XBO39093.1"/>
    <property type="molecule type" value="Genomic_DNA"/>
</dbReference>
<reference evidence="3" key="1">
    <citation type="submission" date="2024-05" db="EMBL/GenBank/DDBJ databases">
        <authorList>
            <person name="Kim S."/>
            <person name="Heo J."/>
            <person name="Choi H."/>
            <person name="Choi Y."/>
            <person name="Kwon S.-W."/>
            <person name="Kim Y."/>
        </authorList>
    </citation>
    <scope>NUCLEOTIDE SEQUENCE</scope>
    <source>
        <strain evidence="3">KACC 23698</strain>
    </source>
</reference>
<feature type="transmembrane region" description="Helical" evidence="1">
    <location>
        <begin position="137"/>
        <end position="157"/>
    </location>
</feature>
<feature type="transmembrane region" description="Helical" evidence="1">
    <location>
        <begin position="12"/>
        <end position="36"/>
    </location>
</feature>